<evidence type="ECO:0000256" key="5">
    <source>
        <dbReference type="ARBA" id="ARBA00012596"/>
    </source>
</evidence>
<organism evidence="13 14">
    <name type="scientific">Erysiphe pulchra</name>
    <dbReference type="NCBI Taxonomy" id="225359"/>
    <lineage>
        <taxon>Eukaryota</taxon>
        <taxon>Fungi</taxon>
        <taxon>Dikarya</taxon>
        <taxon>Ascomycota</taxon>
        <taxon>Pezizomycotina</taxon>
        <taxon>Leotiomycetes</taxon>
        <taxon>Erysiphales</taxon>
        <taxon>Erysiphaceae</taxon>
        <taxon>Erysiphe</taxon>
    </lineage>
</organism>
<keyword evidence="6" id="KW-0808">Transferase</keyword>
<keyword evidence="10" id="KW-1133">Transmembrane helix</keyword>
<evidence type="ECO:0000313" key="13">
    <source>
        <dbReference type="EMBL" id="POS87573.1"/>
    </source>
</evidence>
<evidence type="ECO:0000256" key="12">
    <source>
        <dbReference type="ARBA" id="ARBA00047353"/>
    </source>
</evidence>
<dbReference type="PANTHER" id="PTHR21528">
    <property type="entry name" value="DEHYDRODOLICHYL DIPHOSPHATE SYNTHASE COMPLEX SUBUNIT NUS1"/>
    <property type="match status" value="1"/>
</dbReference>
<dbReference type="GO" id="GO:0005789">
    <property type="term" value="C:endoplasmic reticulum membrane"/>
    <property type="evidence" value="ECO:0007669"/>
    <property type="project" value="UniProtKB-SubCell"/>
</dbReference>
<comment type="pathway">
    <text evidence="3">Protein modification; protein glycosylation.</text>
</comment>
<dbReference type="SUPFAM" id="SSF64005">
    <property type="entry name" value="Undecaprenyl diphosphate synthase"/>
    <property type="match status" value="1"/>
</dbReference>
<dbReference type="GO" id="GO:0045547">
    <property type="term" value="F:ditrans,polycis-polyprenyl diphosphate synthase [(2E,6E)-farnesyl diphosphate specific] activity"/>
    <property type="evidence" value="ECO:0007669"/>
    <property type="project" value="UniProtKB-EC"/>
</dbReference>
<gene>
    <name evidence="13" type="ORF">EPUL_000867</name>
</gene>
<keyword evidence="14" id="KW-1185">Reference proteome</keyword>
<protein>
    <recommendedName>
        <fullName evidence="5">ditrans,polycis-polyprenyl diphosphate synthase [(2E,6E)-farnesyldiphosphate specific]</fullName>
        <ecNumber evidence="5">2.5.1.87</ecNumber>
    </recommendedName>
</protein>
<dbReference type="OrthoDB" id="19639at2759"/>
<keyword evidence="11" id="KW-0472">Membrane</keyword>
<evidence type="ECO:0000256" key="4">
    <source>
        <dbReference type="ARBA" id="ARBA00005432"/>
    </source>
</evidence>
<accession>A0A2S4PZV6</accession>
<dbReference type="InterPro" id="IPR036424">
    <property type="entry name" value="UPP_synth-like_sf"/>
</dbReference>
<evidence type="ECO:0000313" key="14">
    <source>
        <dbReference type="Proteomes" id="UP000237438"/>
    </source>
</evidence>
<evidence type="ECO:0000256" key="8">
    <source>
        <dbReference type="ARBA" id="ARBA00022824"/>
    </source>
</evidence>
<dbReference type="EMBL" id="PEDP01000104">
    <property type="protein sequence ID" value="POS87573.1"/>
    <property type="molecule type" value="Genomic_DNA"/>
</dbReference>
<dbReference type="STRING" id="225359.A0A2S4PZV6"/>
<evidence type="ECO:0000256" key="10">
    <source>
        <dbReference type="ARBA" id="ARBA00022989"/>
    </source>
</evidence>
<proteinExistence type="inferred from homology"/>
<dbReference type="EC" id="2.5.1.87" evidence="5"/>
<comment type="caution">
    <text evidence="13">The sequence shown here is derived from an EMBL/GenBank/DDBJ whole genome shotgun (WGS) entry which is preliminary data.</text>
</comment>
<comment type="similarity">
    <text evidence="4">Belongs to the UPP synthase family.</text>
</comment>
<dbReference type="UniPathway" id="UPA00378"/>
<evidence type="ECO:0000256" key="9">
    <source>
        <dbReference type="ARBA" id="ARBA00022842"/>
    </source>
</evidence>
<dbReference type="AlphaFoldDB" id="A0A2S4PZV6"/>
<dbReference type="Gene3D" id="3.40.1180.10">
    <property type="entry name" value="Decaprenyl diphosphate synthase-like"/>
    <property type="match status" value="1"/>
</dbReference>
<comment type="subcellular location">
    <subcellularLocation>
        <location evidence="2">Endoplasmic reticulum membrane</location>
    </subcellularLocation>
</comment>
<evidence type="ECO:0000256" key="3">
    <source>
        <dbReference type="ARBA" id="ARBA00004922"/>
    </source>
</evidence>
<name>A0A2S4PZV6_9PEZI</name>
<dbReference type="Proteomes" id="UP000237438">
    <property type="component" value="Unassembled WGS sequence"/>
</dbReference>
<evidence type="ECO:0000256" key="6">
    <source>
        <dbReference type="ARBA" id="ARBA00022679"/>
    </source>
</evidence>
<reference evidence="13 14" key="1">
    <citation type="submission" date="2017-10" db="EMBL/GenBank/DDBJ databases">
        <title>Development of genomic resources for the powdery mildew, Erysiphe pulchra.</title>
        <authorList>
            <person name="Wadl P.A."/>
            <person name="Mack B.M."/>
            <person name="Moore G."/>
            <person name="Beltz S.B."/>
        </authorList>
    </citation>
    <scope>NUCLEOTIDE SEQUENCE [LARGE SCALE GENOMIC DNA]</scope>
    <source>
        <strain evidence="13">Cflorida</strain>
    </source>
</reference>
<dbReference type="InterPro" id="IPR038887">
    <property type="entry name" value="Nus1/NgBR"/>
</dbReference>
<evidence type="ECO:0000256" key="1">
    <source>
        <dbReference type="ARBA" id="ARBA00001946"/>
    </source>
</evidence>
<keyword evidence="8" id="KW-0256">Endoplasmic reticulum</keyword>
<keyword evidence="9" id="KW-0460">Magnesium</keyword>
<evidence type="ECO:0000256" key="2">
    <source>
        <dbReference type="ARBA" id="ARBA00004586"/>
    </source>
</evidence>
<keyword evidence="7" id="KW-0812">Transmembrane</keyword>
<evidence type="ECO:0000256" key="11">
    <source>
        <dbReference type="ARBA" id="ARBA00023136"/>
    </source>
</evidence>
<comment type="catalytic activity">
    <reaction evidence="12">
        <text>n isopentenyl diphosphate + (2E,6E)-farnesyl diphosphate = a di-trans,poly-cis-polyprenyl diphosphate + n diphosphate</text>
        <dbReference type="Rhea" id="RHEA:53008"/>
        <dbReference type="Rhea" id="RHEA-COMP:19494"/>
        <dbReference type="ChEBI" id="CHEBI:33019"/>
        <dbReference type="ChEBI" id="CHEBI:128769"/>
        <dbReference type="ChEBI" id="CHEBI:136960"/>
        <dbReference type="ChEBI" id="CHEBI:175763"/>
        <dbReference type="EC" id="2.5.1.87"/>
    </reaction>
</comment>
<dbReference type="GO" id="GO:1904423">
    <property type="term" value="C:dehydrodolichyl diphosphate synthase complex"/>
    <property type="evidence" value="ECO:0007669"/>
    <property type="project" value="InterPro"/>
</dbReference>
<sequence length="335" mass="38050">MEAYRRDAKANHNLFTKEEREELLAPYLPVPRVRSRSSHDRSNSILIDHNDDKYIRPGPKAKKFLQAQIHALCYLIVQTLFSIYVRIRLARHFITTRILAILYYHHRAPELIQKDARALHRLPKHLSVVLTVNDASTKSAALEELLDKVAELSAWCACVGIPTLSIYERTGILKGYISTTHKAIGKKLSSYLGAQQPALSVRAPHITPIKTPATSFKKRLAKSPLKQFQVLLLSVEDGRDSLVDLTKTLVEMAQHSKLSPSDISTDLIDTEISESVMGDPDLLVLFTPSIELLGYPPWQLRLTEIFHVKDNRSFGYHVFLQALYNYANAQMRFGR</sequence>
<comment type="cofactor">
    <cofactor evidence="1">
        <name>Mg(2+)</name>
        <dbReference type="ChEBI" id="CHEBI:18420"/>
    </cofactor>
</comment>
<dbReference type="PANTHER" id="PTHR21528:SF0">
    <property type="entry name" value="DEHYDRODOLICHYL DIPHOSPHATE SYNTHASE COMPLEX SUBUNIT NUS1"/>
    <property type="match status" value="1"/>
</dbReference>
<evidence type="ECO:0000256" key="7">
    <source>
        <dbReference type="ARBA" id="ARBA00022692"/>
    </source>
</evidence>